<keyword evidence="2" id="KW-0560">Oxidoreductase</keyword>
<gene>
    <name evidence="3" type="ORF">GCM10011309_11460</name>
</gene>
<proteinExistence type="inferred from homology"/>
<evidence type="ECO:0000256" key="1">
    <source>
        <dbReference type="ARBA" id="ARBA00010617"/>
    </source>
</evidence>
<dbReference type="InterPro" id="IPR017972">
    <property type="entry name" value="Cyt_P450_CS"/>
</dbReference>
<dbReference type="Pfam" id="PF00067">
    <property type="entry name" value="p450"/>
    <property type="match status" value="1"/>
</dbReference>
<dbReference type="InterPro" id="IPR001128">
    <property type="entry name" value="Cyt_P450"/>
</dbReference>
<dbReference type="Proteomes" id="UP000600865">
    <property type="component" value="Unassembled WGS sequence"/>
</dbReference>
<evidence type="ECO:0000256" key="2">
    <source>
        <dbReference type="RuleBase" id="RU000461"/>
    </source>
</evidence>
<comment type="similarity">
    <text evidence="1 2">Belongs to the cytochrome P450 family.</text>
</comment>
<evidence type="ECO:0008006" key="5">
    <source>
        <dbReference type="Google" id="ProtNLM"/>
    </source>
</evidence>
<dbReference type="PROSITE" id="PS00086">
    <property type="entry name" value="CYTOCHROME_P450"/>
    <property type="match status" value="1"/>
</dbReference>
<keyword evidence="2" id="KW-0349">Heme</keyword>
<name>A0A918KJE3_9PROT</name>
<sequence>MNRIVAMPVLKALENDWRGKAKTLVAELIEKDTFDAVTDLAEEFPMRVFPDAVGLMDEGRDHLLTYASIVFNAFGPKNEIFHSGMADADAAISWVTEACKRENLKPDGWGEAVFQSADRGDCTHAEAERLVRSLLSAGVDTTVNGISNLMYGFTQFPDEFGKMDTSQSSTRRAFNEGLRWRSTVQTFFRTAAHETSLAGVTIPEGSKVLTFLAAANRDERRWDNPEAFSVTRNASGHVGFGHGIHVCLGQMVARMEADALLSALREKITRITSAGPPVIRLNNTLCSIASLPVKLEKVG</sequence>
<keyword evidence="2" id="KW-0408">Iron</keyword>
<comment type="caution">
    <text evidence="3">The sequence shown here is derived from an EMBL/GenBank/DDBJ whole genome shotgun (WGS) entry which is preliminary data.</text>
</comment>
<dbReference type="InterPro" id="IPR036396">
    <property type="entry name" value="Cyt_P450_sf"/>
</dbReference>
<dbReference type="PANTHER" id="PTHR46696:SF1">
    <property type="entry name" value="CYTOCHROME P450 YJIB-RELATED"/>
    <property type="match status" value="1"/>
</dbReference>
<dbReference type="AlphaFoldDB" id="A0A918KJE3"/>
<evidence type="ECO:0000313" key="3">
    <source>
        <dbReference type="EMBL" id="GGX63199.1"/>
    </source>
</evidence>
<keyword evidence="2" id="KW-0479">Metal-binding</keyword>
<dbReference type="GO" id="GO:0005506">
    <property type="term" value="F:iron ion binding"/>
    <property type="evidence" value="ECO:0007669"/>
    <property type="project" value="InterPro"/>
</dbReference>
<dbReference type="InterPro" id="IPR002397">
    <property type="entry name" value="Cyt_P450_B"/>
</dbReference>
<dbReference type="PANTHER" id="PTHR46696">
    <property type="entry name" value="P450, PUTATIVE (EUROFUNG)-RELATED"/>
    <property type="match status" value="1"/>
</dbReference>
<dbReference type="SUPFAM" id="SSF48264">
    <property type="entry name" value="Cytochrome P450"/>
    <property type="match status" value="1"/>
</dbReference>
<dbReference type="GO" id="GO:0016705">
    <property type="term" value="F:oxidoreductase activity, acting on paired donors, with incorporation or reduction of molecular oxygen"/>
    <property type="evidence" value="ECO:0007669"/>
    <property type="project" value="InterPro"/>
</dbReference>
<keyword evidence="4" id="KW-1185">Reference proteome</keyword>
<keyword evidence="2" id="KW-0503">Monooxygenase</keyword>
<dbReference type="GO" id="GO:0020037">
    <property type="term" value="F:heme binding"/>
    <property type="evidence" value="ECO:0007669"/>
    <property type="project" value="InterPro"/>
</dbReference>
<dbReference type="GO" id="GO:0004497">
    <property type="term" value="F:monooxygenase activity"/>
    <property type="evidence" value="ECO:0007669"/>
    <property type="project" value="UniProtKB-KW"/>
</dbReference>
<protein>
    <recommendedName>
        <fullName evidence="5">Cytochrome P450</fullName>
    </recommendedName>
</protein>
<dbReference type="EMBL" id="BMYV01000001">
    <property type="protein sequence ID" value="GGX63199.1"/>
    <property type="molecule type" value="Genomic_DNA"/>
</dbReference>
<dbReference type="Gene3D" id="1.10.630.10">
    <property type="entry name" value="Cytochrome P450"/>
    <property type="match status" value="1"/>
</dbReference>
<organism evidence="3 4">
    <name type="scientific">Litorimonas cladophorae</name>
    <dbReference type="NCBI Taxonomy" id="1220491"/>
    <lineage>
        <taxon>Bacteria</taxon>
        <taxon>Pseudomonadati</taxon>
        <taxon>Pseudomonadota</taxon>
        <taxon>Alphaproteobacteria</taxon>
        <taxon>Maricaulales</taxon>
        <taxon>Robiginitomaculaceae</taxon>
    </lineage>
</organism>
<evidence type="ECO:0000313" key="4">
    <source>
        <dbReference type="Proteomes" id="UP000600865"/>
    </source>
</evidence>
<accession>A0A918KJE3</accession>
<reference evidence="3 4" key="1">
    <citation type="journal article" date="2014" name="Int. J. Syst. Evol. Microbiol.">
        <title>Complete genome sequence of Corynebacterium casei LMG S-19264T (=DSM 44701T), isolated from a smear-ripened cheese.</title>
        <authorList>
            <consortium name="US DOE Joint Genome Institute (JGI-PGF)"/>
            <person name="Walter F."/>
            <person name="Albersmeier A."/>
            <person name="Kalinowski J."/>
            <person name="Ruckert C."/>
        </authorList>
    </citation>
    <scope>NUCLEOTIDE SEQUENCE [LARGE SCALE GENOMIC DNA]</scope>
    <source>
        <strain evidence="3 4">KCTC 23968</strain>
    </source>
</reference>
<dbReference type="PRINTS" id="PR00359">
    <property type="entry name" value="BP450"/>
</dbReference>